<dbReference type="PANTHER" id="PTHR42682:SF3">
    <property type="entry name" value="FORMATE HYDROGENLYASE SUBUNIT 3-RELATED"/>
    <property type="match status" value="1"/>
</dbReference>
<evidence type="ECO:0000256" key="4">
    <source>
        <dbReference type="ARBA" id="ARBA00022989"/>
    </source>
</evidence>
<feature type="transmembrane region" description="Helical" evidence="8">
    <location>
        <begin position="37"/>
        <end position="58"/>
    </location>
</feature>
<evidence type="ECO:0000256" key="3">
    <source>
        <dbReference type="ARBA" id="ARBA00022692"/>
    </source>
</evidence>
<dbReference type="RefSeq" id="WP_222976960.1">
    <property type="nucleotide sequence ID" value="NZ_JAINVZ010000006.1"/>
</dbReference>
<dbReference type="EMBL" id="JAINVZ010000006">
    <property type="protein sequence ID" value="MBY8885513.1"/>
    <property type="molecule type" value="Genomic_DNA"/>
</dbReference>
<gene>
    <name evidence="10" type="ORF">K7472_11710</name>
</gene>
<dbReference type="InterPro" id="IPR052175">
    <property type="entry name" value="ComplexI-like_HydComp"/>
</dbReference>
<keyword evidence="2" id="KW-1003">Cell membrane</keyword>
<evidence type="ECO:0000256" key="2">
    <source>
        <dbReference type="ARBA" id="ARBA00022475"/>
    </source>
</evidence>
<feature type="transmembrane region" description="Helical" evidence="8">
    <location>
        <begin position="166"/>
        <end position="188"/>
    </location>
</feature>
<feature type="domain" description="NADH:quinone oxidoreductase/Mrp antiporter transmembrane" evidence="9">
    <location>
        <begin position="135"/>
        <end position="413"/>
    </location>
</feature>
<feature type="transmembrane region" description="Helical" evidence="8">
    <location>
        <begin position="242"/>
        <end position="259"/>
    </location>
</feature>
<reference evidence="10 11" key="1">
    <citation type="submission" date="2021-08" db="EMBL/GenBank/DDBJ databases">
        <title>Streptomyces sp. PTM05 isolated from lichen.</title>
        <authorList>
            <person name="Somphong A."/>
            <person name="Phongsopitanun W."/>
            <person name="Tanasupawat S."/>
        </authorList>
    </citation>
    <scope>NUCLEOTIDE SEQUENCE [LARGE SCALE GENOMIC DNA]</scope>
    <source>
        <strain evidence="10 11">Ptm05</strain>
    </source>
</reference>
<feature type="transmembrane region" description="Helical" evidence="8">
    <location>
        <begin position="495"/>
        <end position="513"/>
    </location>
</feature>
<evidence type="ECO:0000256" key="5">
    <source>
        <dbReference type="ARBA" id="ARBA00023002"/>
    </source>
</evidence>
<feature type="transmembrane region" description="Helical" evidence="8">
    <location>
        <begin position="208"/>
        <end position="230"/>
    </location>
</feature>
<comment type="caution">
    <text evidence="10">The sequence shown here is derived from an EMBL/GenBank/DDBJ whole genome shotgun (WGS) entry which is preliminary data.</text>
</comment>
<feature type="transmembrane region" description="Helical" evidence="8">
    <location>
        <begin position="424"/>
        <end position="447"/>
    </location>
</feature>
<name>A0ABS7QRE6_9ACTN</name>
<comment type="subcellular location">
    <subcellularLocation>
        <location evidence="1">Cell membrane</location>
        <topology evidence="1">Multi-pass membrane protein</topology>
    </subcellularLocation>
    <subcellularLocation>
        <location evidence="7">Membrane</location>
        <topology evidence="7">Multi-pass membrane protein</topology>
    </subcellularLocation>
</comment>
<evidence type="ECO:0000256" key="8">
    <source>
        <dbReference type="SAM" id="Phobius"/>
    </source>
</evidence>
<evidence type="ECO:0000313" key="10">
    <source>
        <dbReference type="EMBL" id="MBY8885513.1"/>
    </source>
</evidence>
<keyword evidence="11" id="KW-1185">Reference proteome</keyword>
<organism evidence="10 11">
    <name type="scientific">Streptantibioticus parmotrematis</name>
    <dbReference type="NCBI Taxonomy" id="2873249"/>
    <lineage>
        <taxon>Bacteria</taxon>
        <taxon>Bacillati</taxon>
        <taxon>Actinomycetota</taxon>
        <taxon>Actinomycetes</taxon>
        <taxon>Kitasatosporales</taxon>
        <taxon>Streptomycetaceae</taxon>
        <taxon>Streptantibioticus</taxon>
    </lineage>
</organism>
<dbReference type="Pfam" id="PF00361">
    <property type="entry name" value="Proton_antipo_M"/>
    <property type="match status" value="1"/>
</dbReference>
<sequence>MTTLLLACWGLLAFAAVTDLAAMLPTGRFTGAWHARFSLLCCAVACGGMVVVGAAAMAGHQAGTGSLFAVPGDDGVGTDKLSGLFLVITFGTAAPATWCAADPLRPLGRTRRGLAAVLALLLGAAALILTARGAFGFLFGWELLGFAFYLLAGFDRLRPGRAAASLLTAGFSKASGALLLLGLLLLAVRAHALSLDGLAAAPHGAARTTAYVLLIAGFAVKAGLAPVQVWLPTGYASAPGPARAVMAGAAVNVGFYGLWRTLRLLGAPPHWLAVLLLLTGAASALLGIAHAAVQDRLSRVVAYSSVENAGLIVTGYSVALIGTTMREPRLVAVGLLAATLQVITHALAKTLLFTTAHRLGHAFGTDRLDQLRGTGRALPRSGTGFAIGCLTLAGLPLTCGFTSEWMLLESLMQQFRVGSLGERLAMAAAGALVALTVGFAGVAFVRLVGLTALGSPPRQPLPGAADAGVAASGGIVALALACLGLCAVAPLEVRAVATGIAPIVPASVVRGALGGPWVLGPVFPTFSVLSPSWLWIAMPVLFVAVLAALTGLSRGRSLRVRRVPAWRSATGGVEGDAWYTSHGYANPTRRVLAGVLMTRAQVRTLEGEEAARADAREAGAPVADQMAAGARYEYSSDVVEIVETYLYRPLLRPLRIAVAAARRLQSGRLDAYLTYMLVVLIAVVALVTALA</sequence>
<protein>
    <recommendedName>
        <fullName evidence="9">NADH:quinone oxidoreductase/Mrp antiporter transmembrane domain-containing protein</fullName>
    </recommendedName>
</protein>
<evidence type="ECO:0000256" key="7">
    <source>
        <dbReference type="RuleBase" id="RU000320"/>
    </source>
</evidence>
<feature type="transmembrane region" description="Helical" evidence="8">
    <location>
        <begin position="271"/>
        <end position="293"/>
    </location>
</feature>
<dbReference type="PANTHER" id="PTHR42682">
    <property type="entry name" value="HYDROGENASE-4 COMPONENT F"/>
    <property type="match status" value="1"/>
</dbReference>
<feature type="transmembrane region" description="Helical" evidence="8">
    <location>
        <begin position="330"/>
        <end position="348"/>
    </location>
</feature>
<evidence type="ECO:0000256" key="1">
    <source>
        <dbReference type="ARBA" id="ARBA00004651"/>
    </source>
</evidence>
<dbReference type="Proteomes" id="UP001198565">
    <property type="component" value="Unassembled WGS sequence"/>
</dbReference>
<dbReference type="InterPro" id="IPR001750">
    <property type="entry name" value="ND/Mrp_TM"/>
</dbReference>
<keyword evidence="4 8" id="KW-1133">Transmembrane helix</keyword>
<evidence type="ECO:0000256" key="6">
    <source>
        <dbReference type="ARBA" id="ARBA00023136"/>
    </source>
</evidence>
<feature type="transmembrane region" description="Helical" evidence="8">
    <location>
        <begin position="672"/>
        <end position="690"/>
    </location>
</feature>
<keyword evidence="3 7" id="KW-0812">Transmembrane</keyword>
<proteinExistence type="predicted"/>
<feature type="transmembrane region" description="Helical" evidence="8">
    <location>
        <begin position="385"/>
        <end position="403"/>
    </location>
</feature>
<feature type="transmembrane region" description="Helical" evidence="8">
    <location>
        <begin position="467"/>
        <end position="488"/>
    </location>
</feature>
<accession>A0ABS7QRE6</accession>
<evidence type="ECO:0000313" key="11">
    <source>
        <dbReference type="Proteomes" id="UP001198565"/>
    </source>
</evidence>
<keyword evidence="5" id="KW-0560">Oxidoreductase</keyword>
<feature type="transmembrane region" description="Helical" evidence="8">
    <location>
        <begin position="533"/>
        <end position="552"/>
    </location>
</feature>
<keyword evidence="6 8" id="KW-0472">Membrane</keyword>
<evidence type="ECO:0000259" key="9">
    <source>
        <dbReference type="Pfam" id="PF00361"/>
    </source>
</evidence>
<feature type="transmembrane region" description="Helical" evidence="8">
    <location>
        <begin position="113"/>
        <end position="131"/>
    </location>
</feature>